<evidence type="ECO:0000256" key="1">
    <source>
        <dbReference type="SAM" id="Phobius"/>
    </source>
</evidence>
<dbReference type="InterPro" id="IPR003744">
    <property type="entry name" value="YhhQ"/>
</dbReference>
<dbReference type="AlphaFoldDB" id="A0AA35WZR0"/>
<dbReference type="NCBIfam" id="TIGR00697">
    <property type="entry name" value="queuosine precursor transporter"/>
    <property type="match status" value="1"/>
</dbReference>
<proteinExistence type="inferred from homology"/>
<feature type="transmembrane region" description="Helical" evidence="1">
    <location>
        <begin position="38"/>
        <end position="59"/>
    </location>
</feature>
<dbReference type="Proteomes" id="UP001174909">
    <property type="component" value="Unassembled WGS sequence"/>
</dbReference>
<sequence length="269" mass="29075">MQFSGKLVIIAALAVTVLLVSNIIAIKPVSLFTLPFDFIGSNLFVVSAAIVCFPIGYIISDILTEVYGFRVARGVIWLGFVCNLMMVLLFWVGDMMPGAVFWSIDPVVISDDAGNLVANLPSEHAYEAILGATGWILLGSFVAYIVGEFTNAAIMVLLKNRTQGRMLWLRTISSTVVGQGIDSILFFTIAFGVSGLWIGPDGSWLPVFNAAICAWIAKSVYEIVATPLTYIVVGWLKRTEQMDVYDAPRSLNPFGVFGSGDTNAAASRA</sequence>
<reference evidence="2" key="1">
    <citation type="submission" date="2023-03" db="EMBL/GenBank/DDBJ databases">
        <authorList>
            <person name="Steffen K."/>
            <person name="Cardenas P."/>
        </authorList>
    </citation>
    <scope>NUCLEOTIDE SEQUENCE</scope>
</reference>
<feature type="transmembrane region" description="Helical" evidence="1">
    <location>
        <begin position="179"/>
        <end position="198"/>
    </location>
</feature>
<keyword evidence="3" id="KW-1185">Reference proteome</keyword>
<evidence type="ECO:0000313" key="3">
    <source>
        <dbReference type="Proteomes" id="UP001174909"/>
    </source>
</evidence>
<dbReference type="Pfam" id="PF02592">
    <property type="entry name" value="Vut_1"/>
    <property type="match status" value="1"/>
</dbReference>
<dbReference type="PANTHER" id="PTHR34300">
    <property type="entry name" value="QUEUOSINE PRECURSOR TRANSPORTER-RELATED"/>
    <property type="match status" value="1"/>
</dbReference>
<feature type="transmembrane region" description="Helical" evidence="1">
    <location>
        <begin position="204"/>
        <end position="233"/>
    </location>
</feature>
<gene>
    <name evidence="2" type="ORF">GBAR_LOCUS22274</name>
</gene>
<evidence type="ECO:0000313" key="2">
    <source>
        <dbReference type="EMBL" id="CAI8039938.1"/>
    </source>
</evidence>
<feature type="transmembrane region" description="Helical" evidence="1">
    <location>
        <begin position="135"/>
        <end position="158"/>
    </location>
</feature>
<keyword evidence="1" id="KW-0812">Transmembrane</keyword>
<name>A0AA35WZR0_GEOBA</name>
<protein>
    <submittedName>
        <fullName evidence="2">Probable queuosine transporter</fullName>
    </submittedName>
</protein>
<organism evidence="2 3">
    <name type="scientific">Geodia barretti</name>
    <name type="common">Barrett's horny sponge</name>
    <dbReference type="NCBI Taxonomy" id="519541"/>
    <lineage>
        <taxon>Eukaryota</taxon>
        <taxon>Metazoa</taxon>
        <taxon>Porifera</taxon>
        <taxon>Demospongiae</taxon>
        <taxon>Heteroscleromorpha</taxon>
        <taxon>Tetractinellida</taxon>
        <taxon>Astrophorina</taxon>
        <taxon>Geodiidae</taxon>
        <taxon>Geodia</taxon>
    </lineage>
</organism>
<accession>A0AA35WZR0</accession>
<dbReference type="EMBL" id="CASHTH010003070">
    <property type="protein sequence ID" value="CAI8039938.1"/>
    <property type="molecule type" value="Genomic_DNA"/>
</dbReference>
<feature type="transmembrane region" description="Helical" evidence="1">
    <location>
        <begin position="71"/>
        <end position="92"/>
    </location>
</feature>
<keyword evidence="1" id="KW-1133">Transmembrane helix</keyword>
<keyword evidence="1" id="KW-0472">Membrane</keyword>
<comment type="caution">
    <text evidence="2">The sequence shown here is derived from an EMBL/GenBank/DDBJ whole genome shotgun (WGS) entry which is preliminary data.</text>
</comment>
<feature type="transmembrane region" description="Helical" evidence="1">
    <location>
        <begin position="7"/>
        <end position="26"/>
    </location>
</feature>
<dbReference type="PANTHER" id="PTHR34300:SF2">
    <property type="entry name" value="QUEUOSINE PRECURSOR TRANSPORTER-RELATED"/>
    <property type="match status" value="1"/>
</dbReference>
<dbReference type="HAMAP" id="MF_02088">
    <property type="entry name" value="Q_prec_transport"/>
    <property type="match status" value="1"/>
</dbReference>